<dbReference type="SUPFAM" id="SSF53474">
    <property type="entry name" value="alpha/beta-Hydrolases"/>
    <property type="match status" value="1"/>
</dbReference>
<accession>A0ABT8ZX45</accession>
<evidence type="ECO:0000259" key="1">
    <source>
        <dbReference type="Pfam" id="PF01738"/>
    </source>
</evidence>
<reference evidence="2" key="1">
    <citation type="submission" date="2023-07" db="EMBL/GenBank/DDBJ databases">
        <authorList>
            <person name="Kim M.K."/>
        </authorList>
    </citation>
    <scope>NUCLEOTIDE SEQUENCE</scope>
    <source>
        <strain evidence="2">CA1-15</strain>
    </source>
</reference>
<evidence type="ECO:0000313" key="2">
    <source>
        <dbReference type="EMBL" id="MDO7842145.1"/>
    </source>
</evidence>
<dbReference type="GO" id="GO:0016787">
    <property type="term" value="F:hydrolase activity"/>
    <property type="evidence" value="ECO:0007669"/>
    <property type="project" value="UniProtKB-KW"/>
</dbReference>
<dbReference type="Pfam" id="PF01738">
    <property type="entry name" value="DLH"/>
    <property type="match status" value="1"/>
</dbReference>
<dbReference type="RefSeq" id="WP_304560613.1">
    <property type="nucleotide sequence ID" value="NZ_JAUQSZ010000004.1"/>
</dbReference>
<gene>
    <name evidence="2" type="ORF">Q5H94_07395</name>
</gene>
<dbReference type="PANTHER" id="PTHR46623:SF10">
    <property type="entry name" value="CARBOXYMETHYLENEBUTENOLIDASE HOMOLOG"/>
    <property type="match status" value="1"/>
</dbReference>
<dbReference type="InterPro" id="IPR002925">
    <property type="entry name" value="Dienelactn_hydro"/>
</dbReference>
<proteinExistence type="predicted"/>
<evidence type="ECO:0000313" key="3">
    <source>
        <dbReference type="Proteomes" id="UP001176468"/>
    </source>
</evidence>
<dbReference type="InterPro" id="IPR051049">
    <property type="entry name" value="Dienelactone_hydrolase-like"/>
</dbReference>
<comment type="caution">
    <text evidence="2">The sequence shown here is derived from an EMBL/GenBank/DDBJ whole genome shotgun (WGS) entry which is preliminary data.</text>
</comment>
<dbReference type="PANTHER" id="PTHR46623">
    <property type="entry name" value="CARBOXYMETHYLENEBUTENOLIDASE-RELATED"/>
    <property type="match status" value="1"/>
</dbReference>
<organism evidence="2 3">
    <name type="scientific">Sphingomonas immobilis</name>
    <dbReference type="NCBI Taxonomy" id="3063997"/>
    <lineage>
        <taxon>Bacteria</taxon>
        <taxon>Pseudomonadati</taxon>
        <taxon>Pseudomonadota</taxon>
        <taxon>Alphaproteobacteria</taxon>
        <taxon>Sphingomonadales</taxon>
        <taxon>Sphingomonadaceae</taxon>
        <taxon>Sphingomonas</taxon>
    </lineage>
</organism>
<feature type="domain" description="Dienelactone hydrolase" evidence="1">
    <location>
        <begin position="17"/>
        <end position="245"/>
    </location>
</feature>
<dbReference type="InterPro" id="IPR029058">
    <property type="entry name" value="AB_hydrolase_fold"/>
</dbReference>
<name>A0ABT8ZX45_9SPHN</name>
<dbReference type="Proteomes" id="UP001176468">
    <property type="component" value="Unassembled WGS sequence"/>
</dbReference>
<dbReference type="Gene3D" id="3.40.50.1820">
    <property type="entry name" value="alpha/beta hydrolase"/>
    <property type="match status" value="1"/>
</dbReference>
<keyword evidence="2" id="KW-0378">Hydrolase</keyword>
<dbReference type="EMBL" id="JAUQSZ010000004">
    <property type="protein sequence ID" value="MDO7842145.1"/>
    <property type="molecule type" value="Genomic_DNA"/>
</dbReference>
<protein>
    <submittedName>
        <fullName evidence="2">Dienelactone hydrolase family protein</fullName>
        <ecNumber evidence="2">3.1.-.-</ecNumber>
    </submittedName>
</protein>
<keyword evidence="3" id="KW-1185">Reference proteome</keyword>
<dbReference type="EC" id="3.1.-.-" evidence="2"/>
<sequence length="248" mass="27016">MYEQTHELSPGGDGAMTTFVVRPDRDGPHPVVLFLMDAAGIREELRTMARRLATSGYYVILPNLFHRSGVLELPPEATMDDMSVLLHAVTRDTVLADCAAALALADGDPAAWTGRAGVVGYCMTGKYAMQLPAVYPGRIVAAASFHGVDLLNDSADSPHLSMVAEADYYFGCAELDRWAPLTMVDALARYIAGRGLDGEVEIYRGCDHGFVFPSRDGETDRAHAAVYDRAGDDRHWERLIALLRRSVG</sequence>